<evidence type="ECO:0000313" key="2">
    <source>
        <dbReference type="EMBL" id="TRM65289.1"/>
    </source>
</evidence>
<reference evidence="2 3" key="1">
    <citation type="journal article" date="2019" name="New Phytol.">
        <title>Comparative genomics reveals unique wood-decay strategies and fruiting body development in the Schizophyllaceae.</title>
        <authorList>
            <person name="Almasi E."/>
            <person name="Sahu N."/>
            <person name="Krizsan K."/>
            <person name="Balint B."/>
            <person name="Kovacs G.M."/>
            <person name="Kiss B."/>
            <person name="Cseklye J."/>
            <person name="Drula E."/>
            <person name="Henrissat B."/>
            <person name="Nagy I."/>
            <person name="Chovatia M."/>
            <person name="Adam C."/>
            <person name="LaButti K."/>
            <person name="Lipzen A."/>
            <person name="Riley R."/>
            <person name="Grigoriev I.V."/>
            <person name="Nagy L.G."/>
        </authorList>
    </citation>
    <scope>NUCLEOTIDE SEQUENCE [LARGE SCALE GENOMIC DNA]</scope>
    <source>
        <strain evidence="2 3">NL-1724</strain>
    </source>
</reference>
<feature type="compositionally biased region" description="Polar residues" evidence="1">
    <location>
        <begin position="8"/>
        <end position="23"/>
    </location>
</feature>
<name>A0A550CKJ2_9AGAR</name>
<accession>A0A550CKJ2</accession>
<feature type="region of interest" description="Disordered" evidence="1">
    <location>
        <begin position="229"/>
        <end position="282"/>
    </location>
</feature>
<proteinExistence type="predicted"/>
<dbReference type="AlphaFoldDB" id="A0A550CKJ2"/>
<protein>
    <submittedName>
        <fullName evidence="2">Uncharacterized protein</fullName>
    </submittedName>
</protein>
<dbReference type="EMBL" id="VDMD01000005">
    <property type="protein sequence ID" value="TRM65289.1"/>
    <property type="molecule type" value="Genomic_DNA"/>
</dbReference>
<feature type="region of interest" description="Disordered" evidence="1">
    <location>
        <begin position="1"/>
        <end position="53"/>
    </location>
</feature>
<dbReference type="STRING" id="97359.A0A550CKJ2"/>
<keyword evidence="3" id="KW-1185">Reference proteome</keyword>
<feature type="compositionally biased region" description="Pro residues" evidence="1">
    <location>
        <begin position="272"/>
        <end position="282"/>
    </location>
</feature>
<evidence type="ECO:0000256" key="1">
    <source>
        <dbReference type="SAM" id="MobiDB-lite"/>
    </source>
</evidence>
<organism evidence="2 3">
    <name type="scientific">Schizophyllum amplum</name>
    <dbReference type="NCBI Taxonomy" id="97359"/>
    <lineage>
        <taxon>Eukaryota</taxon>
        <taxon>Fungi</taxon>
        <taxon>Dikarya</taxon>
        <taxon>Basidiomycota</taxon>
        <taxon>Agaricomycotina</taxon>
        <taxon>Agaricomycetes</taxon>
        <taxon>Agaricomycetidae</taxon>
        <taxon>Agaricales</taxon>
        <taxon>Schizophyllaceae</taxon>
        <taxon>Schizophyllum</taxon>
    </lineage>
</organism>
<gene>
    <name evidence="2" type="ORF">BD626DRAFT_216312</name>
</gene>
<evidence type="ECO:0000313" key="3">
    <source>
        <dbReference type="Proteomes" id="UP000320762"/>
    </source>
</evidence>
<dbReference type="OrthoDB" id="3269405at2759"/>
<feature type="compositionally biased region" description="Low complexity" evidence="1">
    <location>
        <begin position="229"/>
        <end position="252"/>
    </location>
</feature>
<dbReference type="Proteomes" id="UP000320762">
    <property type="component" value="Unassembled WGS sequence"/>
</dbReference>
<comment type="caution">
    <text evidence="2">The sequence shown here is derived from an EMBL/GenBank/DDBJ whole genome shotgun (WGS) entry which is preliminary data.</text>
</comment>
<sequence>MSNHSDETLVNSPPATSPGSASDTVFAASPKPIGEHDLQVHQGPRANQSPRSGPLALFEHTRQLDFFNEANALNMRDGGPIVPQRMYMPTTRADRRYVEAVGLQPPIYFLRTDGDYGIPLSTALRRRTSELADPSQRVFDGVQPSVSIRLEWPGYRSWTRQIPTKDFRKVQMPITREKLAKEIAKCVQRFIKERQQHPITGDAQLRAWRIGDRASSSKTSFWCPCTMSRAARGSPSSACAPRARSESASPLSDEAVRPRFGSRTHGVKFNPLIPPLPIRRVS</sequence>